<reference evidence="1" key="1">
    <citation type="submission" date="2020-03" db="EMBL/GenBank/DDBJ databases">
        <title>A high-quality chromosome-level genome assembly of a woody plant with both climbing and erect habits, Rhamnella rubrinervis.</title>
        <authorList>
            <person name="Lu Z."/>
            <person name="Yang Y."/>
            <person name="Zhu X."/>
            <person name="Sun Y."/>
        </authorList>
    </citation>
    <scope>NUCLEOTIDE SEQUENCE</scope>
    <source>
        <strain evidence="1">BYM</strain>
        <tissue evidence="1">Leaf</tissue>
    </source>
</reference>
<proteinExistence type="predicted"/>
<evidence type="ECO:0000313" key="2">
    <source>
        <dbReference type="Proteomes" id="UP000796880"/>
    </source>
</evidence>
<evidence type="ECO:0000313" key="1">
    <source>
        <dbReference type="EMBL" id="KAF3431982.1"/>
    </source>
</evidence>
<dbReference type="AlphaFoldDB" id="A0A8K0GJX1"/>
<organism evidence="1 2">
    <name type="scientific">Rhamnella rubrinervis</name>
    <dbReference type="NCBI Taxonomy" id="2594499"/>
    <lineage>
        <taxon>Eukaryota</taxon>
        <taxon>Viridiplantae</taxon>
        <taxon>Streptophyta</taxon>
        <taxon>Embryophyta</taxon>
        <taxon>Tracheophyta</taxon>
        <taxon>Spermatophyta</taxon>
        <taxon>Magnoliopsida</taxon>
        <taxon>eudicotyledons</taxon>
        <taxon>Gunneridae</taxon>
        <taxon>Pentapetalae</taxon>
        <taxon>rosids</taxon>
        <taxon>fabids</taxon>
        <taxon>Rosales</taxon>
        <taxon>Rhamnaceae</taxon>
        <taxon>rhamnoid group</taxon>
        <taxon>Rhamneae</taxon>
        <taxon>Rhamnella</taxon>
    </lineage>
</organism>
<keyword evidence="2" id="KW-1185">Reference proteome</keyword>
<dbReference type="EMBL" id="VOIH02000012">
    <property type="protein sequence ID" value="KAF3431982.1"/>
    <property type="molecule type" value="Genomic_DNA"/>
</dbReference>
<name>A0A8K0GJX1_9ROSA</name>
<gene>
    <name evidence="1" type="ORF">FNV43_RR26718</name>
</gene>
<protein>
    <submittedName>
        <fullName evidence="1">Uncharacterized protein</fullName>
    </submittedName>
</protein>
<accession>A0A8K0GJX1</accession>
<comment type="caution">
    <text evidence="1">The sequence shown here is derived from an EMBL/GenBank/DDBJ whole genome shotgun (WGS) entry which is preliminary data.</text>
</comment>
<dbReference type="Proteomes" id="UP000796880">
    <property type="component" value="Unassembled WGS sequence"/>
</dbReference>
<sequence length="80" mass="8699">MSPPGVREANLVGMSLPVYPVSEDSSKPSNEFDDTSYVDQQSNTIFMVLFESSGALTTAQRNLNLVASQPFVSETIDLNL</sequence>